<proteinExistence type="predicted"/>
<dbReference type="Proteomes" id="UP000265816">
    <property type="component" value="Unassembled WGS sequence"/>
</dbReference>
<reference evidence="1 2" key="1">
    <citation type="submission" date="2018-08" db="EMBL/GenBank/DDBJ databases">
        <title>Bacillus jemisoniae sp. nov., Bacillus chryseoplanitiae sp. nov., Bacillus resnikiae sp. nov., and Bacillus frankliniae sp. nov., isolated from Viking spacecraft and associated surfaces.</title>
        <authorList>
            <person name="Seuylemezian A."/>
            <person name="Vaishampayan P."/>
        </authorList>
    </citation>
    <scope>NUCLEOTIDE SEQUENCE [LARGE SCALE GENOMIC DNA]</scope>
    <source>
        <strain evidence="1 2">JJ-247</strain>
    </source>
</reference>
<accession>A0A398AZU1</accession>
<dbReference type="AlphaFoldDB" id="A0A398AZU1"/>
<gene>
    <name evidence="1" type="ORF">D1970_16810</name>
</gene>
<organism evidence="1 2">
    <name type="scientific">Mesobacillus zeae</name>
    <dbReference type="NCBI Taxonomy" id="1917180"/>
    <lineage>
        <taxon>Bacteria</taxon>
        <taxon>Bacillati</taxon>
        <taxon>Bacillota</taxon>
        <taxon>Bacilli</taxon>
        <taxon>Bacillales</taxon>
        <taxon>Bacillaceae</taxon>
        <taxon>Mesobacillus</taxon>
    </lineage>
</organism>
<comment type="caution">
    <text evidence="1">The sequence shown here is derived from an EMBL/GenBank/DDBJ whole genome shotgun (WGS) entry which is preliminary data.</text>
</comment>
<evidence type="ECO:0000313" key="1">
    <source>
        <dbReference type="EMBL" id="RID83179.1"/>
    </source>
</evidence>
<protein>
    <submittedName>
        <fullName evidence="1">Uncharacterized protein</fullName>
    </submittedName>
</protein>
<sequence length="75" mass="8699">MTSILCLFLFCNTSNTNFFLKIFAKEWLSNKSRGSVFSFETRMLQEAFSCGVQYLLFKTQTSLRISASLFPQSEY</sequence>
<dbReference type="EMBL" id="QWVT01000029">
    <property type="protein sequence ID" value="RID83179.1"/>
    <property type="molecule type" value="Genomic_DNA"/>
</dbReference>
<evidence type="ECO:0000313" key="2">
    <source>
        <dbReference type="Proteomes" id="UP000265816"/>
    </source>
</evidence>
<name>A0A398AZU1_9BACI</name>
<keyword evidence="2" id="KW-1185">Reference proteome</keyword>